<feature type="chain" id="PRO_5040800383" description="Outer membrane protein beta-barrel domain-containing protein" evidence="1">
    <location>
        <begin position="22"/>
        <end position="192"/>
    </location>
</feature>
<keyword evidence="1" id="KW-0732">Signal</keyword>
<evidence type="ECO:0000313" key="3">
    <source>
        <dbReference type="Proteomes" id="UP001155587"/>
    </source>
</evidence>
<accession>A0A9X3CQJ9</accession>
<evidence type="ECO:0008006" key="4">
    <source>
        <dbReference type="Google" id="ProtNLM"/>
    </source>
</evidence>
<dbReference type="EMBL" id="JAKRRY010000019">
    <property type="protein sequence ID" value="MCW8347229.1"/>
    <property type="molecule type" value="Genomic_DNA"/>
</dbReference>
<proteinExistence type="predicted"/>
<name>A0A9X3CQJ9_9VIBR</name>
<dbReference type="AlphaFoldDB" id="A0A9X3CQJ9"/>
<keyword evidence="3" id="KW-1185">Reference proteome</keyword>
<organism evidence="2 3">
    <name type="scientific">Vibrio qingdaonensis</name>
    <dbReference type="NCBI Taxonomy" id="2829491"/>
    <lineage>
        <taxon>Bacteria</taxon>
        <taxon>Pseudomonadati</taxon>
        <taxon>Pseudomonadota</taxon>
        <taxon>Gammaproteobacteria</taxon>
        <taxon>Vibrionales</taxon>
        <taxon>Vibrionaceae</taxon>
        <taxon>Vibrio</taxon>
    </lineage>
</organism>
<dbReference type="RefSeq" id="WP_265675751.1">
    <property type="nucleotide sequence ID" value="NZ_JAKRRY010000019.1"/>
</dbReference>
<comment type="caution">
    <text evidence="2">The sequence shown here is derived from an EMBL/GenBank/DDBJ whole genome shotgun (WGS) entry which is preliminary data.</text>
</comment>
<dbReference type="Proteomes" id="UP001155587">
    <property type="component" value="Unassembled WGS sequence"/>
</dbReference>
<evidence type="ECO:0000256" key="1">
    <source>
        <dbReference type="SAM" id="SignalP"/>
    </source>
</evidence>
<gene>
    <name evidence="2" type="ORF">MD535_14580</name>
</gene>
<protein>
    <recommendedName>
        <fullName evidence="4">Outer membrane protein beta-barrel domain-containing protein</fullName>
    </recommendedName>
</protein>
<reference evidence="2" key="1">
    <citation type="submission" date="2022-02" db="EMBL/GenBank/DDBJ databases">
        <title>Vibrio sp. nov, a new bacterium isolated from seawater.</title>
        <authorList>
            <person name="Yuan Y."/>
        </authorList>
    </citation>
    <scope>NUCLEOTIDE SEQUENCE</scope>
    <source>
        <strain evidence="2">ZSDZ65</strain>
    </source>
</reference>
<sequence>MKLYKLSLPLTLLIMSAPSSAYSFQFNAGVDTNKSFAAGIEGLVYDNYVLGAQINLSTTDNYETGPYNEGVISNGTYTKKRSSQLGTLYVGYQFSDTMLEGLSLKLGVTQMVLDMSADAYGTVGSETVGAEIYQLTERKYLPFLGFGYPINERLVFNVHASFAGIETVNIDGEQEPTGLDATTVSFLLGFRF</sequence>
<evidence type="ECO:0000313" key="2">
    <source>
        <dbReference type="EMBL" id="MCW8347229.1"/>
    </source>
</evidence>
<feature type="signal peptide" evidence="1">
    <location>
        <begin position="1"/>
        <end position="21"/>
    </location>
</feature>